<keyword evidence="1" id="KW-0812">Transmembrane</keyword>
<dbReference type="Pfam" id="PF00946">
    <property type="entry name" value="Mononeg_RNA_pol"/>
    <property type="match status" value="1"/>
</dbReference>
<reference evidence="4 5" key="1">
    <citation type="journal article" date="2020" name="Nature">
        <title>Six reference-quality genomes reveal evolution of bat adaptations.</title>
        <authorList>
            <person name="Jebb D."/>
            <person name="Huang Z."/>
            <person name="Pippel M."/>
            <person name="Hughes G.M."/>
            <person name="Lavrichenko K."/>
            <person name="Devanna P."/>
            <person name="Winkler S."/>
            <person name="Jermiin L.S."/>
            <person name="Skirmuntt E.C."/>
            <person name="Katzourakis A."/>
            <person name="Burkitt-Gray L."/>
            <person name="Ray D.A."/>
            <person name="Sullivan K.A.M."/>
            <person name="Roscito J.G."/>
            <person name="Kirilenko B.M."/>
            <person name="Davalos L.M."/>
            <person name="Corthals A.P."/>
            <person name="Power M.L."/>
            <person name="Jones G."/>
            <person name="Ransome R.D."/>
            <person name="Dechmann D.K.N."/>
            <person name="Locatelli A.G."/>
            <person name="Puechmaille S.J."/>
            <person name="Fedrigo O."/>
            <person name="Jarvis E.D."/>
            <person name="Hiller M."/>
            <person name="Vernes S.C."/>
            <person name="Myers E.W."/>
            <person name="Teeling E.C."/>
        </authorList>
    </citation>
    <scope>NUCLEOTIDE SEQUENCE [LARGE SCALE GENOMIC DNA]</scope>
    <source>
        <strain evidence="4">MMyoMyo1</strain>
        <tissue evidence="4">Flight muscle</tissue>
    </source>
</reference>
<keyword evidence="1" id="KW-0472">Membrane</keyword>
<keyword evidence="5" id="KW-1185">Reference proteome</keyword>
<evidence type="ECO:0000313" key="5">
    <source>
        <dbReference type="Proteomes" id="UP000527355"/>
    </source>
</evidence>
<feature type="transmembrane region" description="Helical" evidence="1">
    <location>
        <begin position="36"/>
        <end position="59"/>
    </location>
</feature>
<dbReference type="Pfam" id="PF14318">
    <property type="entry name" value="Mononeg_mRNAcap"/>
    <property type="match status" value="1"/>
</dbReference>
<dbReference type="InterPro" id="IPR026890">
    <property type="entry name" value="Mononeg_mRNAcap"/>
</dbReference>
<name>A0A7J8AMD5_MYOMY</name>
<evidence type="ECO:0000313" key="4">
    <source>
        <dbReference type="EMBL" id="KAF6387399.1"/>
    </source>
</evidence>
<comment type="caution">
    <text evidence="4">The sequence shown here is derived from an EMBL/GenBank/DDBJ whole genome shotgun (WGS) entry which is preliminary data.</text>
</comment>
<dbReference type="GO" id="GO:0003968">
    <property type="term" value="F:RNA-directed RNA polymerase activity"/>
    <property type="evidence" value="ECO:0007669"/>
    <property type="project" value="InterPro"/>
</dbReference>
<dbReference type="AlphaFoldDB" id="A0A7J8AMD5"/>
<sequence length="461" mass="50967">MDYTRWPSVIAGILVYVMEIFVLFPSQICSDPHIVSALAVVGPVLGGLSSLATLPSVMFRGLADPLTFQTAITTGIAPLCIHQVTKLTVPAQPSALALCSDPTCLNIVPIRRPEGILKIWIEESLSEMTGSSRILNLMKTDISSREVLAIDLFQMEPKYPRLMSYLFTKSNVAYGLSMLDKFQKSSTIVSLSQSMSMRCITEESRRFKEKLVQSILMTNKQGLNILDYLTPCTMDGASRLRAATWGCHLHGVTMPFIAEQFKLRLAMSDEEISLSIIFRPDTTLPPRGWMNRGKRPLYIGPCTFVKINRGAITGLLEGKIGKMAEDLISTCDCIRLRGKVGEHLAELLTILLDEKGVTVPELPVVIGGTLTHRLPTVSDDRAGLAGSLNVISTHIGFTTDYMTDFAKSQKDFTIHFQGAFIHGLNLLSSQLHYGALPLQTYYLTLSCDNCTQEIQEDHFAR</sequence>
<evidence type="ECO:0000256" key="1">
    <source>
        <dbReference type="SAM" id="Phobius"/>
    </source>
</evidence>
<feature type="domain" description="RdRp catalytic" evidence="2">
    <location>
        <begin position="30"/>
        <end position="197"/>
    </location>
</feature>
<protein>
    <submittedName>
        <fullName evidence="4">Uncharacterized protein</fullName>
    </submittedName>
</protein>
<feature type="transmembrane region" description="Helical" evidence="1">
    <location>
        <begin position="6"/>
        <end position="24"/>
    </location>
</feature>
<feature type="domain" description="Mononegavirales mRNA-capping" evidence="3">
    <location>
        <begin position="232"/>
        <end position="456"/>
    </location>
</feature>
<proteinExistence type="predicted"/>
<dbReference type="EMBL" id="JABWUV010000001">
    <property type="protein sequence ID" value="KAF6387399.1"/>
    <property type="molecule type" value="Genomic_DNA"/>
</dbReference>
<organism evidence="4 5">
    <name type="scientific">Myotis myotis</name>
    <name type="common">Greater mouse-eared bat</name>
    <name type="synonym">Vespertilio myotis</name>
    <dbReference type="NCBI Taxonomy" id="51298"/>
    <lineage>
        <taxon>Eukaryota</taxon>
        <taxon>Metazoa</taxon>
        <taxon>Chordata</taxon>
        <taxon>Craniata</taxon>
        <taxon>Vertebrata</taxon>
        <taxon>Euteleostomi</taxon>
        <taxon>Mammalia</taxon>
        <taxon>Eutheria</taxon>
        <taxon>Laurasiatheria</taxon>
        <taxon>Chiroptera</taxon>
        <taxon>Yangochiroptera</taxon>
        <taxon>Vespertilionidae</taxon>
        <taxon>Myotis</taxon>
    </lineage>
</organism>
<accession>A0A7J8AMD5</accession>
<keyword evidence="1" id="KW-1133">Transmembrane helix</keyword>
<dbReference type="InterPro" id="IPR014023">
    <property type="entry name" value="Mononeg_RNA_pol_cat"/>
</dbReference>
<dbReference type="OrthoDB" id="10642426at2759"/>
<dbReference type="GO" id="GO:0004482">
    <property type="term" value="F:mRNA 5'-cap (guanine-N7-)-methyltransferase activity"/>
    <property type="evidence" value="ECO:0007669"/>
    <property type="project" value="InterPro"/>
</dbReference>
<evidence type="ECO:0000259" key="3">
    <source>
        <dbReference type="Pfam" id="PF14318"/>
    </source>
</evidence>
<dbReference type="GO" id="GO:0005524">
    <property type="term" value="F:ATP binding"/>
    <property type="evidence" value="ECO:0007669"/>
    <property type="project" value="InterPro"/>
</dbReference>
<gene>
    <name evidence="4" type="ORF">mMyoMyo1_007901</name>
</gene>
<dbReference type="VEuPathDB" id="HostDB:LOC118671920"/>
<dbReference type="Proteomes" id="UP000527355">
    <property type="component" value="Unassembled WGS sequence"/>
</dbReference>
<evidence type="ECO:0000259" key="2">
    <source>
        <dbReference type="Pfam" id="PF00946"/>
    </source>
</evidence>